<sequence length="130" mass="14792">MELEGSHRNSVIKRCNPIEFRLVRFVLTSTLILYGNQSLMMELEGGHRNSLEVESESVQEERSDYSASETEDILETEIHEDTSSDSDSCRLQSSESDSDVNVQPRSMMELEGGHRNSVIKRRNPIEFGLV</sequence>
<proteinExistence type="predicted"/>
<evidence type="ECO:0000313" key="2">
    <source>
        <dbReference type="EMBL" id="GBP82938.1"/>
    </source>
</evidence>
<dbReference type="Proteomes" id="UP000299102">
    <property type="component" value="Unassembled WGS sequence"/>
</dbReference>
<accession>A0A4C1Z4Z9</accession>
<dbReference type="EMBL" id="BGZK01001595">
    <property type="protein sequence ID" value="GBP82938.1"/>
    <property type="molecule type" value="Genomic_DNA"/>
</dbReference>
<reference evidence="2 3" key="1">
    <citation type="journal article" date="2019" name="Commun. Biol.">
        <title>The bagworm genome reveals a unique fibroin gene that provides high tensile strength.</title>
        <authorList>
            <person name="Kono N."/>
            <person name="Nakamura H."/>
            <person name="Ohtoshi R."/>
            <person name="Tomita M."/>
            <person name="Numata K."/>
            <person name="Arakawa K."/>
        </authorList>
    </citation>
    <scope>NUCLEOTIDE SEQUENCE [LARGE SCALE GENOMIC DNA]</scope>
</reference>
<evidence type="ECO:0000313" key="3">
    <source>
        <dbReference type="Proteomes" id="UP000299102"/>
    </source>
</evidence>
<organism evidence="2 3">
    <name type="scientific">Eumeta variegata</name>
    <name type="common">Bagworm moth</name>
    <name type="synonym">Eumeta japonica</name>
    <dbReference type="NCBI Taxonomy" id="151549"/>
    <lineage>
        <taxon>Eukaryota</taxon>
        <taxon>Metazoa</taxon>
        <taxon>Ecdysozoa</taxon>
        <taxon>Arthropoda</taxon>
        <taxon>Hexapoda</taxon>
        <taxon>Insecta</taxon>
        <taxon>Pterygota</taxon>
        <taxon>Neoptera</taxon>
        <taxon>Endopterygota</taxon>
        <taxon>Lepidoptera</taxon>
        <taxon>Glossata</taxon>
        <taxon>Ditrysia</taxon>
        <taxon>Tineoidea</taxon>
        <taxon>Psychidae</taxon>
        <taxon>Oiketicinae</taxon>
        <taxon>Eumeta</taxon>
    </lineage>
</organism>
<protein>
    <submittedName>
        <fullName evidence="2">Uncharacterized protein</fullName>
    </submittedName>
</protein>
<feature type="compositionally biased region" description="Low complexity" evidence="1">
    <location>
        <begin position="85"/>
        <end position="95"/>
    </location>
</feature>
<name>A0A4C1Z4Z9_EUMVA</name>
<evidence type="ECO:0000256" key="1">
    <source>
        <dbReference type="SAM" id="MobiDB-lite"/>
    </source>
</evidence>
<dbReference type="OrthoDB" id="7472990at2759"/>
<gene>
    <name evidence="2" type="ORF">EVAR_99729_1</name>
</gene>
<comment type="caution">
    <text evidence="2">The sequence shown here is derived from an EMBL/GenBank/DDBJ whole genome shotgun (WGS) entry which is preliminary data.</text>
</comment>
<keyword evidence="3" id="KW-1185">Reference proteome</keyword>
<dbReference type="AlphaFoldDB" id="A0A4C1Z4Z9"/>
<feature type="region of interest" description="Disordered" evidence="1">
    <location>
        <begin position="48"/>
        <end position="111"/>
    </location>
</feature>